<keyword evidence="1" id="KW-0732">Signal</keyword>
<feature type="signal peptide" evidence="1">
    <location>
        <begin position="1"/>
        <end position="31"/>
    </location>
</feature>
<protein>
    <submittedName>
        <fullName evidence="2">Uncharacterized protein</fullName>
    </submittedName>
</protein>
<feature type="chain" id="PRO_5010247547" evidence="1">
    <location>
        <begin position="32"/>
        <end position="140"/>
    </location>
</feature>
<reference evidence="2 3" key="1">
    <citation type="submission" date="2016-10" db="EMBL/GenBank/DDBJ databases">
        <title>Genome sequence of Mycobacterium talmonii.</title>
        <authorList>
            <person name="Greninger A.L."/>
            <person name="Elliott B."/>
            <person name="Vasireddy S."/>
            <person name="Vasireddy R."/>
        </authorList>
    </citation>
    <scope>NUCLEOTIDE SEQUENCE [LARGE SCALE GENOMIC DNA]</scope>
    <source>
        <strain evidence="3">NE-TNMC-100812</strain>
    </source>
</reference>
<evidence type="ECO:0000313" key="2">
    <source>
        <dbReference type="EMBL" id="OHV04092.1"/>
    </source>
</evidence>
<dbReference type="EMBL" id="MLQM01000051">
    <property type="protein sequence ID" value="OHV04092.1"/>
    <property type="molecule type" value="Genomic_DNA"/>
</dbReference>
<name>A0A1S1NJ51_9MYCO</name>
<organism evidence="2 3">
    <name type="scientific">Mycobacterium talmoniae</name>
    <dbReference type="NCBI Taxonomy" id="1858794"/>
    <lineage>
        <taxon>Bacteria</taxon>
        <taxon>Bacillati</taxon>
        <taxon>Actinomycetota</taxon>
        <taxon>Actinomycetes</taxon>
        <taxon>Mycobacteriales</taxon>
        <taxon>Mycobacteriaceae</taxon>
        <taxon>Mycobacterium</taxon>
    </lineage>
</organism>
<evidence type="ECO:0000313" key="3">
    <source>
        <dbReference type="Proteomes" id="UP000179734"/>
    </source>
</evidence>
<comment type="caution">
    <text evidence="2">The sequence shown here is derived from an EMBL/GenBank/DDBJ whole genome shotgun (WGS) entry which is preliminary data.</text>
</comment>
<dbReference type="RefSeq" id="WP_071025869.1">
    <property type="nucleotide sequence ID" value="NZ_MLQM01000051.1"/>
</dbReference>
<dbReference type="InterPro" id="IPR016793">
    <property type="entry name" value="UCP021591"/>
</dbReference>
<dbReference type="Proteomes" id="UP000179734">
    <property type="component" value="Unassembled WGS sequence"/>
</dbReference>
<dbReference type="AlphaFoldDB" id="A0A1S1NJ51"/>
<accession>A0A1S1NJ51</accession>
<proteinExistence type="predicted"/>
<dbReference type="PIRSF" id="PIRSF021591">
    <property type="entry name" value="UCP021591"/>
    <property type="match status" value="1"/>
</dbReference>
<gene>
    <name evidence="2" type="ORF">BKN37_11635</name>
</gene>
<evidence type="ECO:0000256" key="1">
    <source>
        <dbReference type="SAM" id="SignalP"/>
    </source>
</evidence>
<keyword evidence="3" id="KW-1185">Reference proteome</keyword>
<sequence>MTSVRKTTTSVGAALMLAAAGVAVSPATSSADPEGHQVTYTITATSDLTVNIQYIETDPPSQSAYDANSSQYLKQIRTPITGGQPLTYTVTLANPNQWALVTASGGLRINPELHCDLAVDGQVVVSQQGGSGVTCATRKW</sequence>